<dbReference type="GO" id="GO:0071541">
    <property type="term" value="C:eukaryotic translation initiation factor 3 complex, eIF3m"/>
    <property type="evidence" value="ECO:0007669"/>
    <property type="project" value="TreeGrafter"/>
</dbReference>
<dbReference type="OrthoDB" id="18884at2759"/>
<evidence type="ECO:0000256" key="4">
    <source>
        <dbReference type="ARBA" id="ARBA00022917"/>
    </source>
</evidence>
<keyword evidence="2" id="KW-0396">Initiation factor</keyword>
<proteinExistence type="predicted"/>
<dbReference type="GO" id="GO:0001732">
    <property type="term" value="P:formation of cytoplasmic translation initiation complex"/>
    <property type="evidence" value="ECO:0007669"/>
    <property type="project" value="TreeGrafter"/>
</dbReference>
<sequence length="896" mass="105896">MSHFLHLKHESIYNRACELIEIGDKDRALNLLYDCFRVKKYRLWNKTMESMADLTLSLCVEMRKSLYAKQTLHQYRYLSQNASFFIISTNTFDNVAIKFLKLCEDRVHNLHNSFLKKINAQSANDIECIETPESLLSSYDDSQKLTERSCRDNYMPWAKFLWEAYRNVLENIKNNKHYENLYCEICVRSLKYCLKYGRKTDFKKLIDYFRNHLKYIRKAVIKPYSVNMNIPDTQQLFIEIRKEMVNTSLQMHLFQDAFKSLEELNSIIISMRTIPKASLLSSYFKSLSIIFWQSEHYLYYAATIKKLYQLYCEKRKSPTRNEVTRLSVLLTCSALIIPLIEQDICVDQSLTSEELRVAKSEKLSGLLISGGIPTRESIKKYIDRLNILDNVPICLKNTYYALELSNKPLKMLDNVSETLEYFEKNNDVKKFLEPLIEVICIRLILQLSNLYEVFSFSKLFKLLPKTVDKFYLERIIIIMNRSKYVPIRINHQDDTIIFNPSKSCDNSIDYKYCSNVKESAVYQAVANMSIQSEKIKDILIDLKSKTDDNWMHEWHNYRIDSENNNYSERLELLKKTFEDTTKTTLTNKCTVKIKTSTVDTSLQNKIKQMTSNLTKSEKKVTFDEPIVEPVISVLDAALSKKRKIMQSIILMDKKVSYATKAKYNVDIKIYMEVMEAQKEAYKLVWDQTEKKIMNNYEKLLAERNTIVARLVRMRGQGNQFFERVLNDRRPLFTINLEKYNKAMYLEKANYLEKCKAEFVKRKIDEAERKEELRIKKEKLEQQEKERIEMEIRTNKLDLAALKRRQFEEECQRKYNDKIQNVTKAMSRPDTYMGRKSVDYNSPYKYTSRKSENFSNNHNFSRGYSSQIKDTNQNGTANNPTSENNAWLQKSSSKKKK</sequence>
<dbReference type="Pfam" id="PF22591">
    <property type="entry name" value="eIF3a_PCI_TPR-like"/>
    <property type="match status" value="1"/>
</dbReference>
<dbReference type="PANTHER" id="PTHR14005:SF0">
    <property type="entry name" value="EUKARYOTIC TRANSLATION INITIATION FACTOR 3 SUBUNIT A"/>
    <property type="match status" value="1"/>
</dbReference>
<feature type="domain" description="PCI" evidence="7">
    <location>
        <begin position="296"/>
        <end position="503"/>
    </location>
</feature>
<dbReference type="GO" id="GO:0003743">
    <property type="term" value="F:translation initiation factor activity"/>
    <property type="evidence" value="ECO:0007669"/>
    <property type="project" value="UniProtKB-KW"/>
</dbReference>
<protein>
    <recommendedName>
        <fullName evidence="7">PCI domain-containing protein</fullName>
    </recommendedName>
</protein>
<evidence type="ECO:0000259" key="7">
    <source>
        <dbReference type="PROSITE" id="PS50250"/>
    </source>
</evidence>
<feature type="region of interest" description="Disordered" evidence="6">
    <location>
        <begin position="825"/>
        <end position="896"/>
    </location>
</feature>
<evidence type="ECO:0000256" key="1">
    <source>
        <dbReference type="ARBA" id="ARBA00022490"/>
    </source>
</evidence>
<evidence type="ECO:0000256" key="6">
    <source>
        <dbReference type="SAM" id="MobiDB-lite"/>
    </source>
</evidence>
<dbReference type="InterPro" id="IPR027512">
    <property type="entry name" value="EIF3A"/>
</dbReference>
<dbReference type="GO" id="GO:0071540">
    <property type="term" value="C:eukaryotic translation initiation factor 3 complex, eIF3e"/>
    <property type="evidence" value="ECO:0007669"/>
    <property type="project" value="TreeGrafter"/>
</dbReference>
<organism evidence="8 9">
    <name type="scientific">Intoshia linei</name>
    <dbReference type="NCBI Taxonomy" id="1819745"/>
    <lineage>
        <taxon>Eukaryota</taxon>
        <taxon>Metazoa</taxon>
        <taxon>Spiralia</taxon>
        <taxon>Lophotrochozoa</taxon>
        <taxon>Mesozoa</taxon>
        <taxon>Orthonectida</taxon>
        <taxon>Rhopaluridae</taxon>
        <taxon>Intoshia</taxon>
    </lineage>
</organism>
<dbReference type="SMART" id="SM00088">
    <property type="entry name" value="PINT"/>
    <property type="match status" value="1"/>
</dbReference>
<keyword evidence="3" id="KW-0694">RNA-binding</keyword>
<evidence type="ECO:0000256" key="2">
    <source>
        <dbReference type="ARBA" id="ARBA00022540"/>
    </source>
</evidence>
<dbReference type="GO" id="GO:0002188">
    <property type="term" value="P:translation reinitiation"/>
    <property type="evidence" value="ECO:0007669"/>
    <property type="project" value="TreeGrafter"/>
</dbReference>
<reference evidence="8 9" key="1">
    <citation type="submission" date="2016-04" db="EMBL/GenBank/DDBJ databases">
        <title>The genome of Intoshia linei affirms orthonectids as highly simplified spiralians.</title>
        <authorList>
            <person name="Mikhailov K.V."/>
            <person name="Slusarev G.S."/>
            <person name="Nikitin M.A."/>
            <person name="Logacheva M.D."/>
            <person name="Penin A."/>
            <person name="Aleoshin V."/>
            <person name="Panchin Y.V."/>
        </authorList>
    </citation>
    <scope>NUCLEOTIDE SEQUENCE [LARGE SCALE GENOMIC DNA]</scope>
    <source>
        <strain evidence="8">Intl2013</strain>
        <tissue evidence="8">Whole animal</tissue>
    </source>
</reference>
<dbReference type="Proteomes" id="UP000078046">
    <property type="component" value="Unassembled WGS sequence"/>
</dbReference>
<evidence type="ECO:0000256" key="3">
    <source>
        <dbReference type="ARBA" id="ARBA00022884"/>
    </source>
</evidence>
<dbReference type="AlphaFoldDB" id="A0A177BAL6"/>
<keyword evidence="4" id="KW-0648">Protein biosynthesis</keyword>
<comment type="caution">
    <text evidence="8">The sequence shown here is derived from an EMBL/GenBank/DDBJ whole genome shotgun (WGS) entry which is preliminary data.</text>
</comment>
<keyword evidence="9" id="KW-1185">Reference proteome</keyword>
<name>A0A177BAL6_9BILA</name>
<dbReference type="EMBL" id="LWCA01000058">
    <property type="protein sequence ID" value="OAF71357.1"/>
    <property type="molecule type" value="Genomic_DNA"/>
</dbReference>
<dbReference type="GO" id="GO:0043614">
    <property type="term" value="C:multi-eIF complex"/>
    <property type="evidence" value="ECO:0007669"/>
    <property type="project" value="TreeGrafter"/>
</dbReference>
<dbReference type="PROSITE" id="PS50250">
    <property type="entry name" value="PCI"/>
    <property type="match status" value="1"/>
</dbReference>
<dbReference type="PANTHER" id="PTHR14005">
    <property type="entry name" value="EUKARYOTIC TRANSLATION INITIATION FACTOR 3, THETA SUBUNIT"/>
    <property type="match status" value="1"/>
</dbReference>
<dbReference type="InterPro" id="IPR054711">
    <property type="entry name" value="eIF3a_PCI_TPR-like"/>
</dbReference>
<feature type="coiled-coil region" evidence="5">
    <location>
        <begin position="762"/>
        <end position="804"/>
    </location>
</feature>
<evidence type="ECO:0000313" key="8">
    <source>
        <dbReference type="EMBL" id="OAF71357.1"/>
    </source>
</evidence>
<evidence type="ECO:0000256" key="5">
    <source>
        <dbReference type="SAM" id="Coils"/>
    </source>
</evidence>
<dbReference type="GO" id="GO:0003729">
    <property type="term" value="F:mRNA binding"/>
    <property type="evidence" value="ECO:0007669"/>
    <property type="project" value="TreeGrafter"/>
</dbReference>
<dbReference type="InterPro" id="IPR000717">
    <property type="entry name" value="PCI_dom"/>
</dbReference>
<keyword evidence="5" id="KW-0175">Coiled coil</keyword>
<gene>
    <name evidence="8" type="ORF">A3Q56_00867</name>
</gene>
<feature type="compositionally biased region" description="Polar residues" evidence="6">
    <location>
        <begin position="852"/>
        <end position="890"/>
    </location>
</feature>
<accession>A0A177BAL6</accession>
<dbReference type="Gene3D" id="1.25.40.860">
    <property type="match status" value="2"/>
</dbReference>
<dbReference type="Gene3D" id="4.10.860.10">
    <property type="entry name" value="UVR domain"/>
    <property type="match status" value="1"/>
</dbReference>
<keyword evidence="1" id="KW-0963">Cytoplasm</keyword>
<evidence type="ECO:0000313" key="9">
    <source>
        <dbReference type="Proteomes" id="UP000078046"/>
    </source>
</evidence>